<evidence type="ECO:0000256" key="5">
    <source>
        <dbReference type="ARBA" id="ARBA00022692"/>
    </source>
</evidence>
<feature type="transmembrane region" description="Helical" evidence="8">
    <location>
        <begin position="38"/>
        <end position="57"/>
    </location>
</feature>
<protein>
    <recommendedName>
        <fullName evidence="11">AEC family transporter</fullName>
    </recommendedName>
</protein>
<dbReference type="RefSeq" id="WP_073088885.1">
    <property type="nucleotide sequence ID" value="NZ_FQWY01000002.1"/>
</dbReference>
<accession>A0A1M5JGP2</accession>
<organism evidence="9 10">
    <name type="scientific">Thermosyntropha lipolytica DSM 11003</name>
    <dbReference type="NCBI Taxonomy" id="1123382"/>
    <lineage>
        <taxon>Bacteria</taxon>
        <taxon>Bacillati</taxon>
        <taxon>Bacillota</taxon>
        <taxon>Clostridia</taxon>
        <taxon>Eubacteriales</taxon>
        <taxon>Syntrophomonadaceae</taxon>
        <taxon>Thermosyntropha</taxon>
    </lineage>
</organism>
<feature type="transmembrane region" description="Helical" evidence="8">
    <location>
        <begin position="278"/>
        <end position="300"/>
    </location>
</feature>
<evidence type="ECO:0000313" key="10">
    <source>
        <dbReference type="Proteomes" id="UP000242329"/>
    </source>
</evidence>
<dbReference type="OrthoDB" id="9794315at2"/>
<evidence type="ECO:0000256" key="2">
    <source>
        <dbReference type="ARBA" id="ARBA00010145"/>
    </source>
</evidence>
<keyword evidence="3" id="KW-0813">Transport</keyword>
<evidence type="ECO:0000256" key="1">
    <source>
        <dbReference type="ARBA" id="ARBA00004651"/>
    </source>
</evidence>
<gene>
    <name evidence="9" type="ORF">SAMN02745221_00116</name>
</gene>
<feature type="transmembrane region" description="Helical" evidence="8">
    <location>
        <begin position="191"/>
        <end position="208"/>
    </location>
</feature>
<proteinExistence type="inferred from homology"/>
<dbReference type="PANTHER" id="PTHR36838:SF4">
    <property type="entry name" value="AUXIN EFFLUX CARRIER FAMILY PROTEIN"/>
    <property type="match status" value="1"/>
</dbReference>
<feature type="transmembrane region" description="Helical" evidence="8">
    <location>
        <begin position="6"/>
        <end position="26"/>
    </location>
</feature>
<comment type="similarity">
    <text evidence="2">Belongs to the auxin efflux carrier (TC 2.A.69) family.</text>
</comment>
<dbReference type="InterPro" id="IPR004776">
    <property type="entry name" value="Mem_transp_PIN-like"/>
</dbReference>
<evidence type="ECO:0000256" key="8">
    <source>
        <dbReference type="SAM" id="Phobius"/>
    </source>
</evidence>
<evidence type="ECO:0000256" key="4">
    <source>
        <dbReference type="ARBA" id="ARBA00022475"/>
    </source>
</evidence>
<dbReference type="Gene3D" id="1.20.1530.20">
    <property type="match status" value="1"/>
</dbReference>
<evidence type="ECO:0000256" key="7">
    <source>
        <dbReference type="ARBA" id="ARBA00023136"/>
    </source>
</evidence>
<feature type="transmembrane region" description="Helical" evidence="8">
    <location>
        <begin position="159"/>
        <end position="179"/>
    </location>
</feature>
<keyword evidence="10" id="KW-1185">Reference proteome</keyword>
<feature type="transmembrane region" description="Helical" evidence="8">
    <location>
        <begin position="96"/>
        <end position="118"/>
    </location>
</feature>
<feature type="transmembrane region" description="Helical" evidence="8">
    <location>
        <begin position="63"/>
        <end position="84"/>
    </location>
</feature>
<evidence type="ECO:0000256" key="6">
    <source>
        <dbReference type="ARBA" id="ARBA00022989"/>
    </source>
</evidence>
<dbReference type="STRING" id="1123382.SAMN02745221_00116"/>
<evidence type="ECO:0000313" key="9">
    <source>
        <dbReference type="EMBL" id="SHG39756.1"/>
    </source>
</evidence>
<reference evidence="10" key="1">
    <citation type="submission" date="2016-11" db="EMBL/GenBank/DDBJ databases">
        <authorList>
            <person name="Varghese N."/>
            <person name="Submissions S."/>
        </authorList>
    </citation>
    <scope>NUCLEOTIDE SEQUENCE [LARGE SCALE GENOMIC DNA]</scope>
    <source>
        <strain evidence="10">DSM 11003</strain>
    </source>
</reference>
<feature type="transmembrane region" description="Helical" evidence="8">
    <location>
        <begin position="252"/>
        <end position="271"/>
    </location>
</feature>
<evidence type="ECO:0000256" key="3">
    <source>
        <dbReference type="ARBA" id="ARBA00022448"/>
    </source>
</evidence>
<dbReference type="EMBL" id="FQWY01000002">
    <property type="protein sequence ID" value="SHG39756.1"/>
    <property type="molecule type" value="Genomic_DNA"/>
</dbReference>
<dbReference type="GO" id="GO:0005886">
    <property type="term" value="C:plasma membrane"/>
    <property type="evidence" value="ECO:0007669"/>
    <property type="project" value="UniProtKB-SubCell"/>
</dbReference>
<dbReference type="Proteomes" id="UP000242329">
    <property type="component" value="Unassembled WGS sequence"/>
</dbReference>
<dbReference type="InterPro" id="IPR038770">
    <property type="entry name" value="Na+/solute_symporter_sf"/>
</dbReference>
<dbReference type="Pfam" id="PF03547">
    <property type="entry name" value="Mem_trans"/>
    <property type="match status" value="1"/>
</dbReference>
<sequence length="302" mass="33609">MLNILSTVLPVFVVLLAGWILKGIRLIDEDFINTSNKVIFYFFLPVLLFYKISSSHWADVFYLPNIILMYIAVIIVILLSYSVARWQSLKPGEKSTFVMTSFRGNVAYIGLPVCYYAWGDTALALASIYMAFYTPLVNILSVLVMKGQKADSALFVREVFLNPLILSAVLGIMFSFLNIKLPLFIKNSLDIMSGVTMPLSLIAIGATMDFRRLLGNRAVLFLSSMIKLLVMPFLVFGYFMLSRGGLVLADKVLVIFLACPTAVVTYIVAAGMEGDEDLASGAIIISTVLSFFAFIMWFNILQ</sequence>
<keyword evidence="6 8" id="KW-1133">Transmembrane helix</keyword>
<dbReference type="PANTHER" id="PTHR36838">
    <property type="entry name" value="AUXIN EFFLUX CARRIER FAMILY PROTEIN"/>
    <property type="match status" value="1"/>
</dbReference>
<name>A0A1M5JGP2_9FIRM</name>
<keyword evidence="4" id="KW-1003">Cell membrane</keyword>
<feature type="transmembrane region" description="Helical" evidence="8">
    <location>
        <begin position="220"/>
        <end position="240"/>
    </location>
</feature>
<keyword evidence="7 8" id="KW-0472">Membrane</keyword>
<evidence type="ECO:0008006" key="11">
    <source>
        <dbReference type="Google" id="ProtNLM"/>
    </source>
</evidence>
<comment type="subcellular location">
    <subcellularLocation>
        <location evidence="1">Cell membrane</location>
        <topology evidence="1">Multi-pass membrane protein</topology>
    </subcellularLocation>
</comment>
<feature type="transmembrane region" description="Helical" evidence="8">
    <location>
        <begin position="124"/>
        <end position="147"/>
    </location>
</feature>
<keyword evidence="5 8" id="KW-0812">Transmembrane</keyword>
<dbReference type="AlphaFoldDB" id="A0A1M5JGP2"/>
<dbReference type="GO" id="GO:0055085">
    <property type="term" value="P:transmembrane transport"/>
    <property type="evidence" value="ECO:0007669"/>
    <property type="project" value="InterPro"/>
</dbReference>